<dbReference type="KEGG" id="obi:106871870"/>
<name>A0A0L8HA83_OCTBM</name>
<dbReference type="PROSITE" id="PS50053">
    <property type="entry name" value="UBIQUITIN_2"/>
    <property type="match status" value="1"/>
</dbReference>
<dbReference type="SUPFAM" id="SSF54236">
    <property type="entry name" value="Ubiquitin-like"/>
    <property type="match status" value="1"/>
</dbReference>
<dbReference type="InterPro" id="IPR000626">
    <property type="entry name" value="Ubiquitin-like_dom"/>
</dbReference>
<dbReference type="Pfam" id="PF18036">
    <property type="entry name" value="Ubiquitin_4"/>
    <property type="match status" value="1"/>
</dbReference>
<feature type="domain" description="Ubiquitin-like" evidence="1">
    <location>
        <begin position="70"/>
        <end position="152"/>
    </location>
</feature>
<dbReference type="InterPro" id="IPR040610">
    <property type="entry name" value="SNRNP25_ubiquitin"/>
</dbReference>
<reference evidence="2" key="1">
    <citation type="submission" date="2015-07" db="EMBL/GenBank/DDBJ databases">
        <title>MeaNS - Measles Nucleotide Surveillance Program.</title>
        <authorList>
            <person name="Tran T."/>
            <person name="Druce J."/>
        </authorList>
    </citation>
    <scope>NUCLEOTIDE SEQUENCE</scope>
    <source>
        <strain evidence="2">UCB-OBI-ISO-001</strain>
        <tissue evidence="2">Gonad</tissue>
    </source>
</reference>
<dbReference type="InterPro" id="IPR029071">
    <property type="entry name" value="Ubiquitin-like_domsf"/>
</dbReference>
<dbReference type="GO" id="GO:0000398">
    <property type="term" value="P:mRNA splicing, via spliceosome"/>
    <property type="evidence" value="ECO:0007669"/>
    <property type="project" value="InterPro"/>
</dbReference>
<dbReference type="PANTHER" id="PTHR14942">
    <property type="entry name" value="U11/U12 SMALL NUCLEAR RIBONUCLEOPROTEIN 25 KDA PROTEIN"/>
    <property type="match status" value="1"/>
</dbReference>
<proteinExistence type="predicted"/>
<gene>
    <name evidence="2" type="ORF">OCBIM_22019075mg</name>
</gene>
<sequence>MTSVGNESPSDSDSSATPYVQELTHQDAMAKARKVLSELICTDPLLEDLPSEVTPEEVKSQIALEYGQAMLINVCRADGEVMRVVVVQDATVLDLKHAIKRYVQLKQARQNGPEHISWRYIWKRYWLYFDGQKLSDDSKPLKEYGIRNKADVTFKHRLKQQGTV</sequence>
<dbReference type="InterPro" id="IPR039690">
    <property type="entry name" value="SNRNP25"/>
</dbReference>
<dbReference type="OMA" id="KHVWANF"/>
<dbReference type="GO" id="GO:0005689">
    <property type="term" value="C:U12-type spliceosomal complex"/>
    <property type="evidence" value="ECO:0007669"/>
    <property type="project" value="TreeGrafter"/>
</dbReference>
<dbReference type="CDD" id="cd17058">
    <property type="entry name" value="Ubl_SNRNP25"/>
    <property type="match status" value="1"/>
</dbReference>
<dbReference type="PANTHER" id="PTHR14942:SF0">
    <property type="entry name" value="U11_U12 SMALL NUCLEAR RIBONUCLEOPROTEIN 25 KDA PROTEIN"/>
    <property type="match status" value="1"/>
</dbReference>
<dbReference type="OrthoDB" id="72819at2759"/>
<accession>A0A0L8HA83</accession>
<evidence type="ECO:0000259" key="1">
    <source>
        <dbReference type="PROSITE" id="PS50053"/>
    </source>
</evidence>
<organism evidence="2">
    <name type="scientific">Octopus bimaculoides</name>
    <name type="common">California two-spotted octopus</name>
    <dbReference type="NCBI Taxonomy" id="37653"/>
    <lineage>
        <taxon>Eukaryota</taxon>
        <taxon>Metazoa</taxon>
        <taxon>Spiralia</taxon>
        <taxon>Lophotrochozoa</taxon>
        <taxon>Mollusca</taxon>
        <taxon>Cephalopoda</taxon>
        <taxon>Coleoidea</taxon>
        <taxon>Octopodiformes</taxon>
        <taxon>Octopoda</taxon>
        <taxon>Incirrata</taxon>
        <taxon>Octopodidae</taxon>
        <taxon>Octopus</taxon>
    </lineage>
</organism>
<evidence type="ECO:0000313" key="2">
    <source>
        <dbReference type="EMBL" id="KOF86183.1"/>
    </source>
</evidence>
<protein>
    <recommendedName>
        <fullName evidence="1">Ubiquitin-like domain-containing protein</fullName>
    </recommendedName>
</protein>
<dbReference type="AlphaFoldDB" id="A0A0L8HA83"/>
<dbReference type="STRING" id="37653.A0A0L8HA83"/>
<dbReference type="Gene3D" id="3.10.20.90">
    <property type="entry name" value="Phosphatidylinositol 3-kinase Catalytic Subunit, Chain A, domain 1"/>
    <property type="match status" value="1"/>
</dbReference>
<dbReference type="EMBL" id="KQ418715">
    <property type="protein sequence ID" value="KOF86183.1"/>
    <property type="molecule type" value="Genomic_DNA"/>
</dbReference>